<dbReference type="InterPro" id="IPR007272">
    <property type="entry name" value="Sulf_transp_TsuA/YedE"/>
</dbReference>
<organism evidence="10 11">
    <name type="scientific">Candidatus Desulfobia pelagia</name>
    <dbReference type="NCBI Taxonomy" id="2841692"/>
    <lineage>
        <taxon>Bacteria</taxon>
        <taxon>Pseudomonadati</taxon>
        <taxon>Thermodesulfobacteriota</taxon>
        <taxon>Desulfobulbia</taxon>
        <taxon>Desulfobulbales</taxon>
        <taxon>Desulfobulbaceae</taxon>
        <taxon>Candidatus Desulfobia</taxon>
    </lineage>
</organism>
<dbReference type="PANTHER" id="PTHR30574">
    <property type="entry name" value="INNER MEMBRANE PROTEIN YEDE"/>
    <property type="match status" value="1"/>
</dbReference>
<keyword evidence="6 9" id="KW-1133">Transmembrane helix</keyword>
<feature type="transmembrane region" description="Helical" evidence="9">
    <location>
        <begin position="119"/>
        <end position="142"/>
    </location>
</feature>
<accession>A0A8J6NEU8</accession>
<gene>
    <name evidence="10" type="ORF">H8E41_05515</name>
</gene>
<evidence type="ECO:0000313" key="10">
    <source>
        <dbReference type="EMBL" id="MBC8317343.1"/>
    </source>
</evidence>
<feature type="transmembrane region" description="Helical" evidence="9">
    <location>
        <begin position="376"/>
        <end position="397"/>
    </location>
</feature>
<evidence type="ECO:0000256" key="6">
    <source>
        <dbReference type="ARBA" id="ARBA00022989"/>
    </source>
</evidence>
<comment type="subcellular location">
    <subcellularLocation>
        <location evidence="1">Cell inner membrane</location>
        <topology evidence="1">Multi-pass membrane protein</topology>
    </subcellularLocation>
</comment>
<evidence type="ECO:0000256" key="1">
    <source>
        <dbReference type="ARBA" id="ARBA00004429"/>
    </source>
</evidence>
<dbReference type="Pfam" id="PF04143">
    <property type="entry name" value="Sulf_transp"/>
    <property type="match status" value="2"/>
</dbReference>
<evidence type="ECO:0000256" key="3">
    <source>
        <dbReference type="ARBA" id="ARBA00022475"/>
    </source>
</evidence>
<dbReference type="GO" id="GO:0005886">
    <property type="term" value="C:plasma membrane"/>
    <property type="evidence" value="ECO:0007669"/>
    <property type="project" value="UniProtKB-SubCell"/>
</dbReference>
<dbReference type="EMBL" id="JACNJZ010000083">
    <property type="protein sequence ID" value="MBC8317343.1"/>
    <property type="molecule type" value="Genomic_DNA"/>
</dbReference>
<name>A0A8J6NEU8_9BACT</name>
<comment type="similarity">
    <text evidence="8">Belongs to the TsuA/YedE (TC 9.B.102) family.</text>
</comment>
<feature type="transmembrane region" description="Helical" evidence="9">
    <location>
        <begin position="23"/>
        <end position="43"/>
    </location>
</feature>
<feature type="transmembrane region" description="Helical" evidence="9">
    <location>
        <begin position="220"/>
        <end position="238"/>
    </location>
</feature>
<evidence type="ECO:0000256" key="8">
    <source>
        <dbReference type="ARBA" id="ARBA00035655"/>
    </source>
</evidence>
<feature type="transmembrane region" description="Helical" evidence="9">
    <location>
        <begin position="336"/>
        <end position="356"/>
    </location>
</feature>
<evidence type="ECO:0000256" key="7">
    <source>
        <dbReference type="ARBA" id="ARBA00023136"/>
    </source>
</evidence>
<evidence type="ECO:0000256" key="5">
    <source>
        <dbReference type="ARBA" id="ARBA00022692"/>
    </source>
</evidence>
<keyword evidence="5 9" id="KW-0812">Transmembrane</keyword>
<keyword evidence="7 9" id="KW-0472">Membrane</keyword>
<evidence type="ECO:0000313" key="11">
    <source>
        <dbReference type="Proteomes" id="UP000614424"/>
    </source>
</evidence>
<feature type="transmembrane region" description="Helical" evidence="9">
    <location>
        <begin position="191"/>
        <end position="214"/>
    </location>
</feature>
<protein>
    <submittedName>
        <fullName evidence="10">YeeE/YedE family protein</fullName>
    </submittedName>
</protein>
<feature type="transmembrane region" description="Helical" evidence="9">
    <location>
        <begin position="84"/>
        <end position="107"/>
    </location>
</feature>
<feature type="transmembrane region" description="Helical" evidence="9">
    <location>
        <begin position="148"/>
        <end position="171"/>
    </location>
</feature>
<evidence type="ECO:0000256" key="4">
    <source>
        <dbReference type="ARBA" id="ARBA00022519"/>
    </source>
</evidence>
<dbReference type="Proteomes" id="UP000614424">
    <property type="component" value="Unassembled WGS sequence"/>
</dbReference>
<sequence>MSEESIFGKKVKGLYKALCQDEWNAMTTGVIVALFSILIMAWWRPWGAVGAIRNWGDWIIYGVGLWDTLGFWESDTPRGIFSNTGSVIGIGFVAGAFVSACLGNDFAIRVPPVLELCKAVAAGILMGIGSALAGGCNVGGFYNAIGNLAANGFTMMIGLIFGAIIGLKYIYWEMEHISWGSGGAKTIEFPFSLKALCGVVALVALIVGAYSYAGNEDSDYLNSMSGLLLIAAALGYAMQRGRWCMIQGFREPHMTGDCTLAKSVALSVVIVAIGAVVLKYGVPVRIEGEPVLNPAHYVRGTFGWGAVVGGLIFGFGAILAGGCGSGSLWRVGEGQVKLWVVVPFFGISNSIMTGWFKDAEFEADGVLGKAVFLPDVMGFGGSLFLIIGVMLLWYLIVDWNEDSNKLIVEM</sequence>
<feature type="transmembrane region" description="Helical" evidence="9">
    <location>
        <begin position="259"/>
        <end position="282"/>
    </location>
</feature>
<keyword evidence="2" id="KW-0813">Transport</keyword>
<feature type="transmembrane region" description="Helical" evidence="9">
    <location>
        <begin position="302"/>
        <end position="324"/>
    </location>
</feature>
<evidence type="ECO:0000256" key="9">
    <source>
        <dbReference type="SAM" id="Phobius"/>
    </source>
</evidence>
<dbReference type="PANTHER" id="PTHR30574:SF1">
    <property type="entry name" value="SULPHUR TRANSPORT DOMAIN-CONTAINING PROTEIN"/>
    <property type="match status" value="1"/>
</dbReference>
<dbReference type="AlphaFoldDB" id="A0A8J6NEU8"/>
<keyword evidence="3" id="KW-1003">Cell membrane</keyword>
<reference evidence="10 11" key="1">
    <citation type="submission" date="2020-08" db="EMBL/GenBank/DDBJ databases">
        <title>Bridging the membrane lipid divide: bacteria of the FCB group superphylum have the potential to synthesize archaeal ether lipids.</title>
        <authorList>
            <person name="Villanueva L."/>
            <person name="Von Meijenfeldt F.A.B."/>
            <person name="Westbye A.B."/>
            <person name="Yadav S."/>
            <person name="Hopmans E.C."/>
            <person name="Dutilh B.E."/>
            <person name="Sinninghe Damste J.S."/>
        </authorList>
    </citation>
    <scope>NUCLEOTIDE SEQUENCE [LARGE SCALE GENOMIC DNA]</scope>
    <source>
        <strain evidence="10">NIOZ-UU47</strain>
    </source>
</reference>
<comment type="caution">
    <text evidence="10">The sequence shown here is derived from an EMBL/GenBank/DDBJ whole genome shotgun (WGS) entry which is preliminary data.</text>
</comment>
<evidence type="ECO:0000256" key="2">
    <source>
        <dbReference type="ARBA" id="ARBA00022448"/>
    </source>
</evidence>
<proteinExistence type="inferred from homology"/>
<keyword evidence="4" id="KW-0997">Cell inner membrane</keyword>